<name>A0A8T0Q7Q0_PANVG</name>
<dbReference type="Gene3D" id="2.60.120.330">
    <property type="entry name" value="B-lactam Antibiotic, Isopenicillin N Synthase, Chain"/>
    <property type="match status" value="1"/>
</dbReference>
<dbReference type="InterPro" id="IPR005123">
    <property type="entry name" value="Oxoglu/Fe-dep_dioxygenase_dom"/>
</dbReference>
<gene>
    <name evidence="2" type="ORF">PVAP13_7NG375100</name>
</gene>
<dbReference type="SUPFAM" id="SSF51197">
    <property type="entry name" value="Clavaminate synthase-like"/>
    <property type="match status" value="1"/>
</dbReference>
<dbReference type="InterPro" id="IPR050231">
    <property type="entry name" value="Iron_ascorbate_oxido_reductase"/>
</dbReference>
<dbReference type="AlphaFoldDB" id="A0A8T0Q7Q0"/>
<dbReference type="InterPro" id="IPR044861">
    <property type="entry name" value="IPNS-like_FE2OG_OXY"/>
</dbReference>
<protein>
    <recommendedName>
        <fullName evidence="1">Fe2OG dioxygenase domain-containing protein</fullName>
    </recommendedName>
</protein>
<dbReference type="Pfam" id="PF03171">
    <property type="entry name" value="2OG-FeII_Oxy"/>
    <property type="match status" value="1"/>
</dbReference>
<dbReference type="EMBL" id="CM029050">
    <property type="protein sequence ID" value="KAG2569218.1"/>
    <property type="molecule type" value="Genomic_DNA"/>
</dbReference>
<reference evidence="2" key="1">
    <citation type="submission" date="2020-05" db="EMBL/GenBank/DDBJ databases">
        <title>WGS assembly of Panicum virgatum.</title>
        <authorList>
            <person name="Lovell J.T."/>
            <person name="Jenkins J."/>
            <person name="Shu S."/>
            <person name="Juenger T.E."/>
            <person name="Schmutz J."/>
        </authorList>
    </citation>
    <scope>NUCLEOTIDE SEQUENCE</scope>
    <source>
        <strain evidence="2">AP13</strain>
    </source>
</reference>
<dbReference type="PANTHER" id="PTHR47990">
    <property type="entry name" value="2-OXOGLUTARATE (2OG) AND FE(II)-DEPENDENT OXYGENASE SUPERFAMILY PROTEIN-RELATED"/>
    <property type="match status" value="1"/>
</dbReference>
<evidence type="ECO:0000313" key="3">
    <source>
        <dbReference type="Proteomes" id="UP000823388"/>
    </source>
</evidence>
<dbReference type="InterPro" id="IPR027443">
    <property type="entry name" value="IPNS-like_sf"/>
</dbReference>
<sequence>MGLPPGFLSGYNGDHSFDFRAAHHYFPATEEGNNGLSAHEDGNYITFVFQDGVGVGGLEILKDGEWVPAEPLDGSINVNIGDIIKVLTNNKFKSPMHRVVRKPVDMHSFAFFFSLHSDKWVEPLPEFTTNIGEAPRYRGFVLDEYLQRRMRAQLNPPSRPEDVIHNNNITYYAI</sequence>
<dbReference type="OrthoDB" id="288590at2759"/>
<evidence type="ECO:0000313" key="2">
    <source>
        <dbReference type="EMBL" id="KAG2569218.1"/>
    </source>
</evidence>
<feature type="domain" description="Fe2OG dioxygenase" evidence="1">
    <location>
        <begin position="16"/>
        <end position="117"/>
    </location>
</feature>
<proteinExistence type="predicted"/>
<evidence type="ECO:0000259" key="1">
    <source>
        <dbReference type="PROSITE" id="PS51471"/>
    </source>
</evidence>
<organism evidence="2 3">
    <name type="scientific">Panicum virgatum</name>
    <name type="common">Blackwell switchgrass</name>
    <dbReference type="NCBI Taxonomy" id="38727"/>
    <lineage>
        <taxon>Eukaryota</taxon>
        <taxon>Viridiplantae</taxon>
        <taxon>Streptophyta</taxon>
        <taxon>Embryophyta</taxon>
        <taxon>Tracheophyta</taxon>
        <taxon>Spermatophyta</taxon>
        <taxon>Magnoliopsida</taxon>
        <taxon>Liliopsida</taxon>
        <taxon>Poales</taxon>
        <taxon>Poaceae</taxon>
        <taxon>PACMAD clade</taxon>
        <taxon>Panicoideae</taxon>
        <taxon>Panicodae</taxon>
        <taxon>Paniceae</taxon>
        <taxon>Panicinae</taxon>
        <taxon>Panicum</taxon>
        <taxon>Panicum sect. Hiantes</taxon>
    </lineage>
</organism>
<dbReference type="Proteomes" id="UP000823388">
    <property type="component" value="Chromosome 7N"/>
</dbReference>
<comment type="caution">
    <text evidence="2">The sequence shown here is derived from an EMBL/GenBank/DDBJ whole genome shotgun (WGS) entry which is preliminary data.</text>
</comment>
<dbReference type="PROSITE" id="PS51471">
    <property type="entry name" value="FE2OG_OXY"/>
    <property type="match status" value="1"/>
</dbReference>
<keyword evidence="3" id="KW-1185">Reference proteome</keyword>
<accession>A0A8T0Q7Q0</accession>